<protein>
    <submittedName>
        <fullName evidence="1">Uncharacterized protein</fullName>
    </submittedName>
</protein>
<dbReference type="RefSeq" id="WP_330800446.1">
    <property type="nucleotide sequence ID" value="NZ_JAZEWV010000052.1"/>
</dbReference>
<evidence type="ECO:0000313" key="2">
    <source>
        <dbReference type="Proteomes" id="UP001344658"/>
    </source>
</evidence>
<proteinExistence type="predicted"/>
<name>A0ABU7PLP8_9ACTN</name>
<comment type="caution">
    <text evidence="1">The sequence shown here is derived from an EMBL/GenBank/DDBJ whole genome shotgun (WGS) entry which is preliminary data.</text>
</comment>
<gene>
    <name evidence="1" type="ORF">V2S66_32720</name>
</gene>
<dbReference type="Proteomes" id="UP001344658">
    <property type="component" value="Unassembled WGS sequence"/>
</dbReference>
<sequence length="66" mass="7357">MRQDSVDACARRCVVNAVTDDRRSVFRRREQVHAQVPDVAASVRLTASDTAGDSVHETLTRAYALR</sequence>
<organism evidence="1 2">
    <name type="scientific">Actinacidiphila polyblastidii</name>
    <dbReference type="NCBI Taxonomy" id="3110430"/>
    <lineage>
        <taxon>Bacteria</taxon>
        <taxon>Bacillati</taxon>
        <taxon>Actinomycetota</taxon>
        <taxon>Actinomycetes</taxon>
        <taxon>Kitasatosporales</taxon>
        <taxon>Streptomycetaceae</taxon>
        <taxon>Actinacidiphila</taxon>
    </lineage>
</organism>
<reference evidence="1 2" key="1">
    <citation type="submission" date="2023-12" db="EMBL/GenBank/DDBJ databases">
        <title>Streptomyces sp. V4-01.</title>
        <authorList>
            <person name="Somphong A."/>
            <person name="Phongsopitanun W."/>
        </authorList>
    </citation>
    <scope>NUCLEOTIDE SEQUENCE [LARGE SCALE GENOMIC DNA]</scope>
    <source>
        <strain evidence="1 2">V4-01</strain>
    </source>
</reference>
<evidence type="ECO:0000313" key="1">
    <source>
        <dbReference type="EMBL" id="MEE4546715.1"/>
    </source>
</evidence>
<keyword evidence="2" id="KW-1185">Reference proteome</keyword>
<accession>A0ABU7PLP8</accession>
<dbReference type="EMBL" id="JAZEWV010000052">
    <property type="protein sequence ID" value="MEE4546715.1"/>
    <property type="molecule type" value="Genomic_DNA"/>
</dbReference>